<evidence type="ECO:0000256" key="1">
    <source>
        <dbReference type="ARBA" id="ARBA00005031"/>
    </source>
</evidence>
<evidence type="ECO:0000313" key="18">
    <source>
        <dbReference type="EMBL" id="MCY1718995.1"/>
    </source>
</evidence>
<dbReference type="SFLD" id="SFLDS00001">
    <property type="entry name" value="Enolase"/>
    <property type="match status" value="1"/>
</dbReference>
<comment type="cofactor">
    <cofactor evidence="12">
        <name>Mg(2+)</name>
        <dbReference type="ChEBI" id="CHEBI:18420"/>
    </cofactor>
    <text evidence="12">Binds a second Mg(2+) ion via substrate during catalysis.</text>
</comment>
<feature type="active site" description="Proton donor" evidence="12 13">
    <location>
        <position position="204"/>
    </location>
</feature>
<dbReference type="PIRSF" id="PIRSF001400">
    <property type="entry name" value="Enolase"/>
    <property type="match status" value="1"/>
</dbReference>
<feature type="binding site" evidence="12">
    <location>
        <position position="373"/>
    </location>
    <ligand>
        <name>(2R)-2-phosphoglycerate</name>
        <dbReference type="ChEBI" id="CHEBI:58289"/>
    </ligand>
</feature>
<feature type="binding site" evidence="14">
    <location>
        <begin position="371"/>
        <end position="374"/>
    </location>
    <ligand>
        <name>substrate</name>
    </ligand>
</feature>
<feature type="binding site" evidence="12">
    <location>
        <position position="162"/>
    </location>
    <ligand>
        <name>(2R)-2-phosphoglycerate</name>
        <dbReference type="ChEBI" id="CHEBI:58289"/>
    </ligand>
</feature>
<protein>
    <recommendedName>
        <fullName evidence="4 12">Enolase</fullName>
        <ecNumber evidence="3 12">4.2.1.11</ecNumber>
    </recommendedName>
    <alternativeName>
        <fullName evidence="12">2-phospho-D-glycerate hydro-lyase</fullName>
    </alternativeName>
    <alternativeName>
        <fullName evidence="12">2-phosphoglycerate dehydratase</fullName>
    </alternativeName>
</protein>
<evidence type="ECO:0000259" key="17">
    <source>
        <dbReference type="SMART" id="SM01193"/>
    </source>
</evidence>
<evidence type="ECO:0000256" key="14">
    <source>
        <dbReference type="PIRSR" id="PIRSR001400-2"/>
    </source>
</evidence>
<organism evidence="18 19">
    <name type="scientific">Draconibacterium aestuarii</name>
    <dbReference type="NCBI Taxonomy" id="2998507"/>
    <lineage>
        <taxon>Bacteria</taxon>
        <taxon>Pseudomonadati</taxon>
        <taxon>Bacteroidota</taxon>
        <taxon>Bacteroidia</taxon>
        <taxon>Marinilabiliales</taxon>
        <taxon>Prolixibacteraceae</taxon>
        <taxon>Draconibacterium</taxon>
    </lineage>
</organism>
<dbReference type="CDD" id="cd03313">
    <property type="entry name" value="enolase"/>
    <property type="match status" value="1"/>
</dbReference>
<keyword evidence="9 12" id="KW-0324">Glycolysis</keyword>
<keyword evidence="8 12" id="KW-0460">Magnesium</keyword>
<feature type="binding site" evidence="14">
    <location>
        <position position="395"/>
    </location>
    <ligand>
        <name>substrate</name>
    </ligand>
</feature>
<dbReference type="PANTHER" id="PTHR11902">
    <property type="entry name" value="ENOLASE"/>
    <property type="match status" value="1"/>
</dbReference>
<feature type="domain" description="Enolase C-terminal TIM barrel" evidence="16">
    <location>
        <begin position="138"/>
        <end position="432"/>
    </location>
</feature>
<comment type="cofactor">
    <cofactor evidence="15">
        <name>Mg(2+)</name>
        <dbReference type="ChEBI" id="CHEBI:18420"/>
    </cofactor>
    <text evidence="15">Mg(2+) is required for catalysis and for stabilizing the dimer.</text>
</comment>
<dbReference type="EMBL" id="JAPOHD010000005">
    <property type="protein sequence ID" value="MCY1718995.1"/>
    <property type="molecule type" value="Genomic_DNA"/>
</dbReference>
<accession>A0A9X3J5W0</accession>
<comment type="subcellular location">
    <subcellularLocation>
        <location evidence="12">Cytoplasm</location>
    </subcellularLocation>
    <subcellularLocation>
        <location evidence="12">Secreted</location>
    </subcellularLocation>
    <subcellularLocation>
        <location evidence="12">Cell surface</location>
    </subcellularLocation>
    <text evidence="12">Fractions of enolase are present in both the cytoplasm and on the cell surface.</text>
</comment>
<comment type="function">
    <text evidence="11 12">Catalyzes the reversible conversion of 2-phosphoglycerate (2-PG) into phosphoenolpyruvate (PEP). It is essential for the degradation of carbohydrates via glycolysis.</text>
</comment>
<comment type="similarity">
    <text evidence="2 12">Belongs to the enolase family.</text>
</comment>
<keyword evidence="5 12" id="KW-0963">Cytoplasm</keyword>
<dbReference type="PANTHER" id="PTHR11902:SF1">
    <property type="entry name" value="ENOLASE"/>
    <property type="match status" value="1"/>
</dbReference>
<dbReference type="Gene3D" id="3.30.390.10">
    <property type="entry name" value="Enolase-like, N-terminal domain"/>
    <property type="match status" value="1"/>
</dbReference>
<dbReference type="GO" id="GO:0004634">
    <property type="term" value="F:phosphopyruvate hydratase activity"/>
    <property type="evidence" value="ECO:0007669"/>
    <property type="project" value="UniProtKB-UniRule"/>
</dbReference>
<evidence type="ECO:0000256" key="2">
    <source>
        <dbReference type="ARBA" id="ARBA00009604"/>
    </source>
</evidence>
<evidence type="ECO:0000256" key="13">
    <source>
        <dbReference type="PIRSR" id="PIRSR001400-1"/>
    </source>
</evidence>
<dbReference type="GO" id="GO:0005576">
    <property type="term" value="C:extracellular region"/>
    <property type="evidence" value="ECO:0007669"/>
    <property type="project" value="UniProtKB-SubCell"/>
</dbReference>
<evidence type="ECO:0000259" key="16">
    <source>
        <dbReference type="SMART" id="SM01192"/>
    </source>
</evidence>
<evidence type="ECO:0000256" key="7">
    <source>
        <dbReference type="ARBA" id="ARBA00022723"/>
    </source>
</evidence>
<feature type="binding site" evidence="12 15">
    <location>
        <position position="292"/>
    </location>
    <ligand>
        <name>Mg(2+)</name>
        <dbReference type="ChEBI" id="CHEBI:18420"/>
    </ligand>
</feature>
<dbReference type="NCBIfam" id="TIGR01060">
    <property type="entry name" value="eno"/>
    <property type="match status" value="1"/>
</dbReference>
<gene>
    <name evidence="12 18" type="primary">eno</name>
    <name evidence="18" type="ORF">OU798_01490</name>
</gene>
<feature type="domain" description="Enolase N-terminal" evidence="17">
    <location>
        <begin position="3"/>
        <end position="133"/>
    </location>
</feature>
<dbReference type="HAMAP" id="MF_00318">
    <property type="entry name" value="Enolase"/>
    <property type="match status" value="1"/>
</dbReference>
<evidence type="ECO:0000256" key="4">
    <source>
        <dbReference type="ARBA" id="ARBA00017068"/>
    </source>
</evidence>
<proteinExistence type="inferred from homology"/>
<dbReference type="PROSITE" id="PS00164">
    <property type="entry name" value="ENOLASE"/>
    <property type="match status" value="1"/>
</dbReference>
<dbReference type="AlphaFoldDB" id="A0A9X3J5W0"/>
<keyword evidence="6 12" id="KW-0964">Secreted</keyword>
<feature type="binding site" evidence="14">
    <location>
        <position position="292"/>
    </location>
    <ligand>
        <name>substrate</name>
    </ligand>
</feature>
<dbReference type="Proteomes" id="UP001145087">
    <property type="component" value="Unassembled WGS sequence"/>
</dbReference>
<feature type="binding site" evidence="12 15">
    <location>
        <position position="246"/>
    </location>
    <ligand>
        <name>Mg(2+)</name>
        <dbReference type="ChEBI" id="CHEBI:18420"/>
    </ligand>
</feature>
<dbReference type="GO" id="GO:0009986">
    <property type="term" value="C:cell surface"/>
    <property type="evidence" value="ECO:0007669"/>
    <property type="project" value="UniProtKB-SubCell"/>
</dbReference>
<feature type="binding site" evidence="12">
    <location>
        <position position="374"/>
    </location>
    <ligand>
        <name>(2R)-2-phosphoglycerate</name>
        <dbReference type="ChEBI" id="CHEBI:58289"/>
    </ligand>
</feature>
<dbReference type="InterPro" id="IPR000941">
    <property type="entry name" value="Enolase"/>
</dbReference>
<feature type="binding site" evidence="12">
    <location>
        <position position="344"/>
    </location>
    <ligand>
        <name>(2R)-2-phosphoglycerate</name>
        <dbReference type="ChEBI" id="CHEBI:58289"/>
    </ligand>
</feature>
<dbReference type="GO" id="GO:0006096">
    <property type="term" value="P:glycolytic process"/>
    <property type="evidence" value="ECO:0007669"/>
    <property type="project" value="UniProtKB-UniRule"/>
</dbReference>
<evidence type="ECO:0000256" key="12">
    <source>
        <dbReference type="HAMAP-Rule" id="MF_00318"/>
    </source>
</evidence>
<comment type="pathway">
    <text evidence="1 12">Carbohydrate degradation; glycolysis; pyruvate from D-glyceraldehyde 3-phosphate: step 4/5.</text>
</comment>
<dbReference type="Pfam" id="PF00113">
    <property type="entry name" value="Enolase_C"/>
    <property type="match status" value="1"/>
</dbReference>
<evidence type="ECO:0000256" key="10">
    <source>
        <dbReference type="ARBA" id="ARBA00023239"/>
    </source>
</evidence>
<dbReference type="EC" id="4.2.1.11" evidence="3 12"/>
<comment type="caution">
    <text evidence="18">The sequence shown here is derived from an EMBL/GenBank/DDBJ whole genome shotgun (WGS) entry which is preliminary data.</text>
</comment>
<feature type="binding site" evidence="14">
    <location>
        <position position="163"/>
    </location>
    <ligand>
        <name>substrate</name>
    </ligand>
</feature>
<dbReference type="SMART" id="SM01193">
    <property type="entry name" value="Enolase_N"/>
    <property type="match status" value="1"/>
</dbReference>
<dbReference type="Gene3D" id="3.20.20.120">
    <property type="entry name" value="Enolase-like C-terminal domain"/>
    <property type="match status" value="1"/>
</dbReference>
<dbReference type="SMART" id="SM01192">
    <property type="entry name" value="Enolase_C"/>
    <property type="match status" value="1"/>
</dbReference>
<evidence type="ECO:0000256" key="3">
    <source>
        <dbReference type="ARBA" id="ARBA00012058"/>
    </source>
</evidence>
<dbReference type="InterPro" id="IPR020809">
    <property type="entry name" value="Enolase_CS"/>
</dbReference>
<dbReference type="InterPro" id="IPR029017">
    <property type="entry name" value="Enolase-like_N"/>
</dbReference>
<feature type="binding site" evidence="14">
    <location>
        <position position="154"/>
    </location>
    <ligand>
        <name>substrate</name>
    </ligand>
</feature>
<keyword evidence="10 12" id="KW-0456">Lyase</keyword>
<dbReference type="GO" id="GO:0000287">
    <property type="term" value="F:magnesium ion binding"/>
    <property type="evidence" value="ECO:0007669"/>
    <property type="project" value="UniProtKB-UniRule"/>
</dbReference>
<dbReference type="FunFam" id="3.20.20.120:FF:000001">
    <property type="entry name" value="Enolase"/>
    <property type="match status" value="1"/>
</dbReference>
<feature type="binding site" evidence="12 15">
    <location>
        <position position="319"/>
    </location>
    <ligand>
        <name>Mg(2+)</name>
        <dbReference type="ChEBI" id="CHEBI:18420"/>
    </ligand>
</feature>
<evidence type="ECO:0000256" key="15">
    <source>
        <dbReference type="PIRSR" id="PIRSR001400-3"/>
    </source>
</evidence>
<dbReference type="InterPro" id="IPR020811">
    <property type="entry name" value="Enolase_N"/>
</dbReference>
<dbReference type="SFLD" id="SFLDF00002">
    <property type="entry name" value="enolase"/>
    <property type="match status" value="1"/>
</dbReference>
<sequence>MLISDVKAREILDSRGNPTLEVEVLLESGAFGRAAVPSGASTGENEALELRDGDKARYLGKGCLKAVQNVNEVIAKEIVGMDATDQVAVDSKLLELDGTKTKSNLGANAMLGVSLAVAKAAAEYSELPLYRYLGGTNAKTLPVPMMNIINGGSHSDATIAFQEFMIRPIGAPTFREGLRMGAEVFHALKKVLSKKGLSTAVGDEGGFAPMLGGTEEAIESILTAINDAGYKPGRAEDGGDVSIAMDCAASEFHKDGVYDYSIFEPNGVKRNADEQAAYLAELVAKYPIDSIEDGMDEGDWDGWVKLNAAIGDKCQLVGDDLFVTNVEYLQKGIELGAANSILIKVNQIGTLTETLDAIEMAHRAGYTSVTSHRSGETEDATIADIAVATNSGQIKTGSLSRSDRMAKYNQLLRIEEELGASAIYGYKKIYKK</sequence>
<evidence type="ECO:0000256" key="9">
    <source>
        <dbReference type="ARBA" id="ARBA00023152"/>
    </source>
</evidence>
<dbReference type="InterPro" id="IPR036849">
    <property type="entry name" value="Enolase-like_C_sf"/>
</dbReference>
<dbReference type="PRINTS" id="PR00148">
    <property type="entry name" value="ENOLASE"/>
</dbReference>
<evidence type="ECO:0000256" key="8">
    <source>
        <dbReference type="ARBA" id="ARBA00022842"/>
    </source>
</evidence>
<dbReference type="SUPFAM" id="SSF51604">
    <property type="entry name" value="Enolase C-terminal domain-like"/>
    <property type="match status" value="1"/>
</dbReference>
<dbReference type="GO" id="GO:0000015">
    <property type="term" value="C:phosphopyruvate hydratase complex"/>
    <property type="evidence" value="ECO:0007669"/>
    <property type="project" value="InterPro"/>
</dbReference>
<dbReference type="SUPFAM" id="SSF54826">
    <property type="entry name" value="Enolase N-terminal domain-like"/>
    <property type="match status" value="1"/>
</dbReference>
<dbReference type="RefSeq" id="WP_343331334.1">
    <property type="nucleotide sequence ID" value="NZ_JAPOHD010000005.1"/>
</dbReference>
<dbReference type="Pfam" id="PF03952">
    <property type="entry name" value="Enolase_N"/>
    <property type="match status" value="1"/>
</dbReference>
<evidence type="ECO:0000256" key="6">
    <source>
        <dbReference type="ARBA" id="ARBA00022525"/>
    </source>
</evidence>
<feature type="binding site" evidence="12">
    <location>
        <position position="395"/>
    </location>
    <ligand>
        <name>(2R)-2-phosphoglycerate</name>
        <dbReference type="ChEBI" id="CHEBI:58289"/>
    </ligand>
</feature>
<dbReference type="InterPro" id="IPR020810">
    <property type="entry name" value="Enolase_C"/>
</dbReference>
<dbReference type="FunFam" id="3.30.390.10:FF:000001">
    <property type="entry name" value="Enolase"/>
    <property type="match status" value="1"/>
</dbReference>
<keyword evidence="7 12" id="KW-0479">Metal-binding</keyword>
<feature type="active site" description="Proton acceptor" evidence="12 13">
    <location>
        <position position="344"/>
    </location>
</feature>
<keyword evidence="19" id="KW-1185">Reference proteome</keyword>
<feature type="binding site" evidence="14">
    <location>
        <position position="319"/>
    </location>
    <ligand>
        <name>substrate</name>
    </ligand>
</feature>
<evidence type="ECO:0000256" key="11">
    <source>
        <dbReference type="ARBA" id="ARBA00045763"/>
    </source>
</evidence>
<evidence type="ECO:0000256" key="5">
    <source>
        <dbReference type="ARBA" id="ARBA00022490"/>
    </source>
</evidence>
<evidence type="ECO:0000313" key="19">
    <source>
        <dbReference type="Proteomes" id="UP001145087"/>
    </source>
</evidence>
<reference evidence="18" key="1">
    <citation type="submission" date="2022-11" db="EMBL/GenBank/DDBJ databases">
        <title>Marilongibacter aestuarii gen. nov., sp. nov., isolated from tidal flat sediment.</title>
        <authorList>
            <person name="Jiayan W."/>
        </authorList>
    </citation>
    <scope>NUCLEOTIDE SEQUENCE</scope>
    <source>
        <strain evidence="18">Z1-6</strain>
    </source>
</reference>
<name>A0A9X3J5W0_9BACT</name>
<comment type="catalytic activity">
    <reaction evidence="12">
        <text>(2R)-2-phosphoglycerate = phosphoenolpyruvate + H2O</text>
        <dbReference type="Rhea" id="RHEA:10164"/>
        <dbReference type="ChEBI" id="CHEBI:15377"/>
        <dbReference type="ChEBI" id="CHEBI:58289"/>
        <dbReference type="ChEBI" id="CHEBI:58702"/>
        <dbReference type="EC" id="4.2.1.11"/>
    </reaction>
</comment>
<dbReference type="SFLD" id="SFLDG00178">
    <property type="entry name" value="enolase"/>
    <property type="match status" value="1"/>
</dbReference>